<feature type="region of interest" description="Disordered" evidence="1">
    <location>
        <begin position="121"/>
        <end position="169"/>
    </location>
</feature>
<feature type="domain" description="C2H2-type" evidence="2">
    <location>
        <begin position="347"/>
        <end position="372"/>
    </location>
</feature>
<feature type="region of interest" description="Disordered" evidence="1">
    <location>
        <begin position="1"/>
        <end position="23"/>
    </location>
</feature>
<dbReference type="EMBL" id="BRXW01000377">
    <property type="protein sequence ID" value="GMH48959.1"/>
    <property type="molecule type" value="Genomic_DNA"/>
</dbReference>
<feature type="region of interest" description="Disordered" evidence="1">
    <location>
        <begin position="49"/>
        <end position="77"/>
    </location>
</feature>
<keyword evidence="4" id="KW-1185">Reference proteome</keyword>
<accession>A0A9W6Z7R6</accession>
<feature type="compositionally biased region" description="Basic and acidic residues" evidence="1">
    <location>
        <begin position="596"/>
        <end position="607"/>
    </location>
</feature>
<feature type="compositionally biased region" description="Acidic residues" evidence="1">
    <location>
        <begin position="586"/>
        <end position="595"/>
    </location>
</feature>
<proteinExistence type="predicted"/>
<organism evidence="3 4">
    <name type="scientific">Triparma laevis f. longispina</name>
    <dbReference type="NCBI Taxonomy" id="1714387"/>
    <lineage>
        <taxon>Eukaryota</taxon>
        <taxon>Sar</taxon>
        <taxon>Stramenopiles</taxon>
        <taxon>Ochrophyta</taxon>
        <taxon>Bolidophyceae</taxon>
        <taxon>Parmales</taxon>
        <taxon>Triparmaceae</taxon>
        <taxon>Triparma</taxon>
    </lineage>
</organism>
<evidence type="ECO:0000256" key="1">
    <source>
        <dbReference type="SAM" id="MobiDB-lite"/>
    </source>
</evidence>
<dbReference type="InterPro" id="IPR013087">
    <property type="entry name" value="Znf_C2H2_type"/>
</dbReference>
<evidence type="ECO:0000313" key="4">
    <source>
        <dbReference type="Proteomes" id="UP001165122"/>
    </source>
</evidence>
<reference evidence="4" key="1">
    <citation type="journal article" date="2023" name="Commun. Biol.">
        <title>Genome analysis of Parmales, the sister group of diatoms, reveals the evolutionary specialization of diatoms from phago-mixotrophs to photoautotrophs.</title>
        <authorList>
            <person name="Ban H."/>
            <person name="Sato S."/>
            <person name="Yoshikawa S."/>
            <person name="Yamada K."/>
            <person name="Nakamura Y."/>
            <person name="Ichinomiya M."/>
            <person name="Sato N."/>
            <person name="Blanc-Mathieu R."/>
            <person name="Endo H."/>
            <person name="Kuwata A."/>
            <person name="Ogata H."/>
        </authorList>
    </citation>
    <scope>NUCLEOTIDE SEQUENCE [LARGE SCALE GENOMIC DNA]</scope>
    <source>
        <strain evidence="4">NIES 3700</strain>
    </source>
</reference>
<gene>
    <name evidence="3" type="ORF">TrLO_g15496</name>
</gene>
<name>A0A9W6Z7R6_9STRA</name>
<sequence>MFSTPTRNSQPMRAKREGAQGVWNPYKPAMKKMEDYLKAKGVLLERAEKQEDLGDLSEARAGERGGEEHLEAGRDLEDTVRVMADREGRADPLLGPTATGVSLESFKDPFKVFAGDKRGNIREDVNEIKKRQGFGFEDEDDGEGGGGNSSSSSSSNAHSSTLSYNPLQQKITVGDSQELDMSISQAEYNNVLFRQTADMVEKHRLDKERERVERKKKREAQQKEREKYFVKNRAAIEEKRRAKNESIKLKNELRKTHVLIPSFLTAPQPPKMGKRKGRKAGPWERNKNRRGGDRKSLEGELQGRYKPMPIDPIEPVSGIEVSGVTLRNRTPKSSSKTGAHSNNSIWIRCRVPGCRYKCVNPSAIEVHMSLIHGDVKESDLIELDAVGRKPSDWENYGKPFYACEYPSCSYGNYRFKSVQRHAMNVHNLPRTTHPQLSPVFKVPGRTQHLPVQFQPVQPGSPPTSAKIGGIVCDVEEIEWSTPPPALVSQTSRDIMSLEKDLFPKREIFGSIFGPIPLQAQVILSPSPNFPFQYLFDGVSPPPPPTKIHNEVIELSDAIQSPITSIHVVKHKIFFVGEMCLPTYEEREIEQEDDSEESGRSVLKELCG</sequence>
<evidence type="ECO:0000313" key="3">
    <source>
        <dbReference type="EMBL" id="GMH48959.1"/>
    </source>
</evidence>
<feature type="region of interest" description="Disordered" evidence="1">
    <location>
        <begin position="263"/>
        <end position="309"/>
    </location>
</feature>
<evidence type="ECO:0000259" key="2">
    <source>
        <dbReference type="SMART" id="SM00355"/>
    </source>
</evidence>
<dbReference type="Proteomes" id="UP001165122">
    <property type="component" value="Unassembled WGS sequence"/>
</dbReference>
<feature type="region of interest" description="Disordered" evidence="1">
    <location>
        <begin position="586"/>
        <end position="607"/>
    </location>
</feature>
<feature type="region of interest" description="Disordered" evidence="1">
    <location>
        <begin position="203"/>
        <end position="225"/>
    </location>
</feature>
<feature type="compositionally biased region" description="Basic and acidic residues" evidence="1">
    <location>
        <begin position="281"/>
        <end position="303"/>
    </location>
</feature>
<dbReference type="SMART" id="SM00355">
    <property type="entry name" value="ZnF_C2H2"/>
    <property type="match status" value="2"/>
</dbReference>
<feature type="domain" description="C2H2-type" evidence="2">
    <location>
        <begin position="401"/>
        <end position="426"/>
    </location>
</feature>
<comment type="caution">
    <text evidence="3">The sequence shown here is derived from an EMBL/GenBank/DDBJ whole genome shotgun (WGS) entry which is preliminary data.</text>
</comment>
<feature type="compositionally biased region" description="Basic and acidic residues" evidence="1">
    <location>
        <begin position="121"/>
        <end position="130"/>
    </location>
</feature>
<feature type="compositionally biased region" description="Polar residues" evidence="1">
    <location>
        <begin position="157"/>
        <end position="169"/>
    </location>
</feature>
<protein>
    <recommendedName>
        <fullName evidence="2">C2H2-type domain-containing protein</fullName>
    </recommendedName>
</protein>
<feature type="compositionally biased region" description="Polar residues" evidence="1">
    <location>
        <begin position="1"/>
        <end position="11"/>
    </location>
</feature>
<dbReference type="AlphaFoldDB" id="A0A9W6Z7R6"/>